<evidence type="ECO:0000313" key="7">
    <source>
        <dbReference type="EMBL" id="OJJ44449.1"/>
    </source>
</evidence>
<evidence type="ECO:0000256" key="2">
    <source>
        <dbReference type="ARBA" id="ARBA00023125"/>
    </source>
</evidence>
<dbReference type="RefSeq" id="XP_022578959.1">
    <property type="nucleotide sequence ID" value="XM_022723747.1"/>
</dbReference>
<feature type="domain" description="BZIP" evidence="6">
    <location>
        <begin position="93"/>
        <end position="152"/>
    </location>
</feature>
<dbReference type="Gene3D" id="1.20.5.170">
    <property type="match status" value="1"/>
</dbReference>
<evidence type="ECO:0000259" key="6">
    <source>
        <dbReference type="PROSITE" id="PS50217"/>
    </source>
</evidence>
<dbReference type="PROSITE" id="PS50217">
    <property type="entry name" value="BZIP"/>
    <property type="match status" value="1"/>
</dbReference>
<evidence type="ECO:0000256" key="3">
    <source>
        <dbReference type="ARBA" id="ARBA00023163"/>
    </source>
</evidence>
<keyword evidence="3" id="KW-0804">Transcription</keyword>
<dbReference type="EMBL" id="KV878348">
    <property type="protein sequence ID" value="OJJ44449.1"/>
    <property type="molecule type" value="Genomic_DNA"/>
</dbReference>
<sequence length="152" mass="16320">MSAGDSRIDASSLSISASNFVSSDSATIGPSPPALSTHSHTLPVDTRRATPLAPSPSLSFPSASSSTAPPAAKSSDRKRPLAPSPITEISAEKEAVIEKRQRNTMAARRCRRKKEDRLAQLEAQLKAMTAERDSLRLTVARLQGENMALRKR</sequence>
<dbReference type="InterPro" id="IPR004827">
    <property type="entry name" value="bZIP"/>
</dbReference>
<dbReference type="GeneID" id="34610212"/>
<dbReference type="Proteomes" id="UP000184188">
    <property type="component" value="Unassembled WGS sequence"/>
</dbReference>
<name>A0A1L9SBF8_9EURO</name>
<dbReference type="SMART" id="SM00338">
    <property type="entry name" value="BRLZ"/>
    <property type="match status" value="1"/>
</dbReference>
<dbReference type="PANTHER" id="PTHR11462:SF35">
    <property type="entry name" value="TRANSCRIPTION FACTOR JRA"/>
    <property type="match status" value="1"/>
</dbReference>
<dbReference type="CDD" id="cd14686">
    <property type="entry name" value="bZIP"/>
    <property type="match status" value="1"/>
</dbReference>
<keyword evidence="1" id="KW-0805">Transcription regulation</keyword>
<feature type="coiled-coil region" evidence="4">
    <location>
        <begin position="111"/>
        <end position="152"/>
    </location>
</feature>
<gene>
    <name evidence="7" type="ORF">ASPZODRAFT_135274</name>
</gene>
<keyword evidence="8" id="KW-1185">Reference proteome</keyword>
<dbReference type="GO" id="GO:0000981">
    <property type="term" value="F:DNA-binding transcription factor activity, RNA polymerase II-specific"/>
    <property type="evidence" value="ECO:0007669"/>
    <property type="project" value="TreeGrafter"/>
</dbReference>
<accession>A0A1L9SBF8</accession>
<proteinExistence type="predicted"/>
<protein>
    <recommendedName>
        <fullName evidence="6">BZIP domain-containing protein</fullName>
    </recommendedName>
</protein>
<feature type="compositionally biased region" description="Polar residues" evidence="5">
    <location>
        <begin position="21"/>
        <end position="40"/>
    </location>
</feature>
<organism evidence="7 8">
    <name type="scientific">Penicilliopsis zonata CBS 506.65</name>
    <dbReference type="NCBI Taxonomy" id="1073090"/>
    <lineage>
        <taxon>Eukaryota</taxon>
        <taxon>Fungi</taxon>
        <taxon>Dikarya</taxon>
        <taxon>Ascomycota</taxon>
        <taxon>Pezizomycotina</taxon>
        <taxon>Eurotiomycetes</taxon>
        <taxon>Eurotiomycetidae</taxon>
        <taxon>Eurotiales</taxon>
        <taxon>Aspergillaceae</taxon>
        <taxon>Penicilliopsis</taxon>
    </lineage>
</organism>
<feature type="region of interest" description="Disordered" evidence="5">
    <location>
        <begin position="21"/>
        <end position="90"/>
    </location>
</feature>
<keyword evidence="2" id="KW-0238">DNA-binding</keyword>
<dbReference type="InterPro" id="IPR050946">
    <property type="entry name" value="AP-1_TF_bZIP"/>
</dbReference>
<evidence type="ECO:0000256" key="1">
    <source>
        <dbReference type="ARBA" id="ARBA00023015"/>
    </source>
</evidence>
<dbReference type="GO" id="GO:0000978">
    <property type="term" value="F:RNA polymerase II cis-regulatory region sequence-specific DNA binding"/>
    <property type="evidence" value="ECO:0007669"/>
    <property type="project" value="TreeGrafter"/>
</dbReference>
<evidence type="ECO:0000256" key="4">
    <source>
        <dbReference type="SAM" id="Coils"/>
    </source>
</evidence>
<dbReference type="SUPFAM" id="SSF57959">
    <property type="entry name" value="Leucine zipper domain"/>
    <property type="match status" value="1"/>
</dbReference>
<dbReference type="PROSITE" id="PS00036">
    <property type="entry name" value="BZIP_BASIC"/>
    <property type="match status" value="1"/>
</dbReference>
<dbReference type="InterPro" id="IPR046347">
    <property type="entry name" value="bZIP_sf"/>
</dbReference>
<dbReference type="PANTHER" id="PTHR11462">
    <property type="entry name" value="JUN TRANSCRIPTION FACTOR-RELATED"/>
    <property type="match status" value="1"/>
</dbReference>
<feature type="compositionally biased region" description="Low complexity" evidence="5">
    <location>
        <begin position="49"/>
        <end position="73"/>
    </location>
</feature>
<dbReference type="STRING" id="1073090.A0A1L9SBF8"/>
<evidence type="ECO:0000313" key="8">
    <source>
        <dbReference type="Proteomes" id="UP000184188"/>
    </source>
</evidence>
<dbReference type="VEuPathDB" id="FungiDB:ASPZODRAFT_135274"/>
<keyword evidence="4" id="KW-0175">Coiled coil</keyword>
<dbReference type="OrthoDB" id="2257100at2759"/>
<reference evidence="8" key="1">
    <citation type="journal article" date="2017" name="Genome Biol.">
        <title>Comparative genomics reveals high biological diversity and specific adaptations in the industrially and medically important fungal genus Aspergillus.</title>
        <authorList>
            <person name="de Vries R.P."/>
            <person name="Riley R."/>
            <person name="Wiebenga A."/>
            <person name="Aguilar-Osorio G."/>
            <person name="Amillis S."/>
            <person name="Uchima C.A."/>
            <person name="Anderluh G."/>
            <person name="Asadollahi M."/>
            <person name="Askin M."/>
            <person name="Barry K."/>
            <person name="Battaglia E."/>
            <person name="Bayram O."/>
            <person name="Benocci T."/>
            <person name="Braus-Stromeyer S.A."/>
            <person name="Caldana C."/>
            <person name="Canovas D."/>
            <person name="Cerqueira G.C."/>
            <person name="Chen F."/>
            <person name="Chen W."/>
            <person name="Choi C."/>
            <person name="Clum A."/>
            <person name="Dos Santos R.A."/>
            <person name="Damasio A.R."/>
            <person name="Diallinas G."/>
            <person name="Emri T."/>
            <person name="Fekete E."/>
            <person name="Flipphi M."/>
            <person name="Freyberg S."/>
            <person name="Gallo A."/>
            <person name="Gournas C."/>
            <person name="Habgood R."/>
            <person name="Hainaut M."/>
            <person name="Harispe M.L."/>
            <person name="Henrissat B."/>
            <person name="Hilden K.S."/>
            <person name="Hope R."/>
            <person name="Hossain A."/>
            <person name="Karabika E."/>
            <person name="Karaffa L."/>
            <person name="Karanyi Z."/>
            <person name="Krasevec N."/>
            <person name="Kuo A."/>
            <person name="Kusch H."/>
            <person name="LaButti K."/>
            <person name="Lagendijk E.L."/>
            <person name="Lapidus A."/>
            <person name="Levasseur A."/>
            <person name="Lindquist E."/>
            <person name="Lipzen A."/>
            <person name="Logrieco A.F."/>
            <person name="MacCabe A."/>
            <person name="Maekelae M.R."/>
            <person name="Malavazi I."/>
            <person name="Melin P."/>
            <person name="Meyer V."/>
            <person name="Mielnichuk N."/>
            <person name="Miskei M."/>
            <person name="Molnar A.P."/>
            <person name="Mule G."/>
            <person name="Ngan C.Y."/>
            <person name="Orejas M."/>
            <person name="Orosz E."/>
            <person name="Ouedraogo J.P."/>
            <person name="Overkamp K.M."/>
            <person name="Park H.-S."/>
            <person name="Perrone G."/>
            <person name="Piumi F."/>
            <person name="Punt P.J."/>
            <person name="Ram A.F."/>
            <person name="Ramon A."/>
            <person name="Rauscher S."/>
            <person name="Record E."/>
            <person name="Riano-Pachon D.M."/>
            <person name="Robert V."/>
            <person name="Roehrig J."/>
            <person name="Ruller R."/>
            <person name="Salamov A."/>
            <person name="Salih N.S."/>
            <person name="Samson R.A."/>
            <person name="Sandor E."/>
            <person name="Sanguinetti M."/>
            <person name="Schuetze T."/>
            <person name="Sepcic K."/>
            <person name="Shelest E."/>
            <person name="Sherlock G."/>
            <person name="Sophianopoulou V."/>
            <person name="Squina F.M."/>
            <person name="Sun H."/>
            <person name="Susca A."/>
            <person name="Todd R.B."/>
            <person name="Tsang A."/>
            <person name="Unkles S.E."/>
            <person name="van de Wiele N."/>
            <person name="van Rossen-Uffink D."/>
            <person name="Oliveira J.V."/>
            <person name="Vesth T.C."/>
            <person name="Visser J."/>
            <person name="Yu J.-H."/>
            <person name="Zhou M."/>
            <person name="Andersen M.R."/>
            <person name="Archer D.B."/>
            <person name="Baker S.E."/>
            <person name="Benoit I."/>
            <person name="Brakhage A.A."/>
            <person name="Braus G.H."/>
            <person name="Fischer R."/>
            <person name="Frisvad J.C."/>
            <person name="Goldman G.H."/>
            <person name="Houbraken J."/>
            <person name="Oakley B."/>
            <person name="Pocsi I."/>
            <person name="Scazzocchio C."/>
            <person name="Seiboth B."/>
            <person name="vanKuyk P.A."/>
            <person name="Wortman J."/>
            <person name="Dyer P.S."/>
            <person name="Grigoriev I.V."/>
        </authorList>
    </citation>
    <scope>NUCLEOTIDE SEQUENCE [LARGE SCALE GENOMIC DNA]</scope>
    <source>
        <strain evidence="8">CBS 506.65</strain>
    </source>
</reference>
<evidence type="ECO:0000256" key="5">
    <source>
        <dbReference type="SAM" id="MobiDB-lite"/>
    </source>
</evidence>
<dbReference type="AlphaFoldDB" id="A0A1L9SBF8"/>
<dbReference type="GO" id="GO:0005667">
    <property type="term" value="C:transcription regulator complex"/>
    <property type="evidence" value="ECO:0007669"/>
    <property type="project" value="TreeGrafter"/>
</dbReference>